<dbReference type="GeneID" id="42529524"/>
<reference evidence="2" key="1">
    <citation type="journal article" date="2015" name="PLoS Genet.">
        <title>The dynamic genome and transcriptome of the human fungal pathogen Blastomyces and close relative Emmonsia.</title>
        <authorList>
            <person name="Munoz J.F."/>
            <person name="Gauthier G.M."/>
            <person name="Desjardins C.A."/>
            <person name="Gallo J.E."/>
            <person name="Holder J."/>
            <person name="Sullivan T.D."/>
            <person name="Marty A.J."/>
            <person name="Carmen J.C."/>
            <person name="Chen Z."/>
            <person name="Ding L."/>
            <person name="Gujja S."/>
            <person name="Magrini V."/>
            <person name="Misas E."/>
            <person name="Mitreva M."/>
            <person name="Priest M."/>
            <person name="Saif S."/>
            <person name="Whiston E.A."/>
            <person name="Young S."/>
            <person name="Zeng Q."/>
            <person name="Goldman W.E."/>
            <person name="Mardis E.R."/>
            <person name="Taylor J.W."/>
            <person name="McEwen J.G."/>
            <person name="Clay O.K."/>
            <person name="Klein B.S."/>
            <person name="Cuomo C.A."/>
        </authorList>
    </citation>
    <scope>NUCLEOTIDE SEQUENCE [LARGE SCALE GENOMIC DNA]</scope>
    <source>
        <strain evidence="2">SLH14081</strain>
    </source>
</reference>
<dbReference type="KEGG" id="bgh:BDBG_18034"/>
<keyword evidence="2" id="KW-1185">Reference proteome</keyword>
<organism evidence="1 2">
    <name type="scientific">Blastomyces gilchristii (strain SLH14081)</name>
    <name type="common">Blastomyces dermatitidis</name>
    <dbReference type="NCBI Taxonomy" id="559298"/>
    <lineage>
        <taxon>Eukaryota</taxon>
        <taxon>Fungi</taxon>
        <taxon>Dikarya</taxon>
        <taxon>Ascomycota</taxon>
        <taxon>Pezizomycotina</taxon>
        <taxon>Eurotiomycetes</taxon>
        <taxon>Eurotiomycetidae</taxon>
        <taxon>Onygenales</taxon>
        <taxon>Ajellomycetaceae</taxon>
        <taxon>Blastomyces</taxon>
    </lineage>
</organism>
<evidence type="ECO:0000313" key="2">
    <source>
        <dbReference type="Proteomes" id="UP000002038"/>
    </source>
</evidence>
<feature type="non-terminal residue" evidence="1">
    <location>
        <position position="1"/>
    </location>
</feature>
<dbReference type="VEuPathDB" id="FungiDB:BDBG_18034"/>
<feature type="non-terminal residue" evidence="1">
    <location>
        <position position="62"/>
    </location>
</feature>
<name>A0A179V305_BLAGS</name>
<dbReference type="RefSeq" id="XP_031581436.1">
    <property type="nucleotide sequence ID" value="XM_031725625.1"/>
</dbReference>
<dbReference type="Proteomes" id="UP000002038">
    <property type="component" value="Unassembled WGS sequence"/>
</dbReference>
<accession>A0A179V305</accession>
<dbReference type="AlphaFoldDB" id="A0A179V305"/>
<dbReference type="EMBL" id="GG657494">
    <property type="protein sequence ID" value="OAT14433.1"/>
    <property type="molecule type" value="Genomic_DNA"/>
</dbReference>
<protein>
    <submittedName>
        <fullName evidence="1">Uncharacterized protein</fullName>
    </submittedName>
</protein>
<evidence type="ECO:0000313" key="1">
    <source>
        <dbReference type="EMBL" id="OAT14433.1"/>
    </source>
</evidence>
<gene>
    <name evidence="1" type="ORF">BDBG_18034</name>
</gene>
<sequence>NIQMYAYKCLNYQVVKESKKELEFVKAVSEIIEKMIMKFLHNKIYVNYEMLYEILTDISVNL</sequence>
<proteinExistence type="predicted"/>